<accession>A0A1W2BDB1</accession>
<dbReference type="EMBL" id="FWXS01000006">
    <property type="protein sequence ID" value="SMC71003.1"/>
    <property type="molecule type" value="Genomic_DNA"/>
</dbReference>
<proteinExistence type="predicted"/>
<keyword evidence="3" id="KW-1185">Reference proteome</keyword>
<sequence length="189" mass="22208">MKQTFLMPALFLFSFVFAQITNTSVNKENFENSGFPYKGKRVLQVENILTPQEENYFVFSKNEHNSGQDELYIQQFKKVNGEWKVTSEQTVAEKGIMTSVWDARKSFFDADKDGQADVLFVYSKHPKGDIDTQLSVVLLLIYKNKFYRIENTAETNYDPMYDMYDFNPEDLPAAVFKEFEGYWERLDKK</sequence>
<dbReference type="STRING" id="1434700.SAMN06296427_10690"/>
<feature type="signal peptide" evidence="1">
    <location>
        <begin position="1"/>
        <end position="18"/>
    </location>
</feature>
<evidence type="ECO:0000313" key="3">
    <source>
        <dbReference type="Proteomes" id="UP000192393"/>
    </source>
</evidence>
<reference evidence="2 3" key="1">
    <citation type="submission" date="2017-04" db="EMBL/GenBank/DDBJ databases">
        <authorList>
            <person name="Afonso C.L."/>
            <person name="Miller P.J."/>
            <person name="Scott M.A."/>
            <person name="Spackman E."/>
            <person name="Goraichik I."/>
            <person name="Dimitrov K.M."/>
            <person name="Suarez D.L."/>
            <person name="Swayne D.E."/>
        </authorList>
    </citation>
    <scope>NUCLEOTIDE SEQUENCE [LARGE SCALE GENOMIC DNA]</scope>
    <source>
        <strain evidence="2 3">CGMCC 1.12708</strain>
    </source>
</reference>
<evidence type="ECO:0000313" key="2">
    <source>
        <dbReference type="EMBL" id="SMC71003.1"/>
    </source>
</evidence>
<dbReference type="AlphaFoldDB" id="A0A1W2BDB1"/>
<keyword evidence="1" id="KW-0732">Signal</keyword>
<dbReference type="RefSeq" id="WP_143736445.1">
    <property type="nucleotide sequence ID" value="NZ_FWXS01000006.1"/>
</dbReference>
<evidence type="ECO:0000256" key="1">
    <source>
        <dbReference type="SAM" id="SignalP"/>
    </source>
</evidence>
<dbReference type="Proteomes" id="UP000192393">
    <property type="component" value="Unassembled WGS sequence"/>
</dbReference>
<feature type="chain" id="PRO_5012935719" evidence="1">
    <location>
        <begin position="19"/>
        <end position="189"/>
    </location>
</feature>
<protein>
    <submittedName>
        <fullName evidence="2">Uncharacterized protein</fullName>
    </submittedName>
</protein>
<dbReference type="OrthoDB" id="1246124at2"/>
<organism evidence="2 3">
    <name type="scientific">Moheibacter sediminis</name>
    <dbReference type="NCBI Taxonomy" id="1434700"/>
    <lineage>
        <taxon>Bacteria</taxon>
        <taxon>Pseudomonadati</taxon>
        <taxon>Bacteroidota</taxon>
        <taxon>Flavobacteriia</taxon>
        <taxon>Flavobacteriales</taxon>
        <taxon>Weeksellaceae</taxon>
        <taxon>Moheibacter</taxon>
    </lineage>
</organism>
<name>A0A1W2BDB1_9FLAO</name>
<gene>
    <name evidence="2" type="ORF">SAMN06296427_10690</name>
</gene>